<keyword evidence="1" id="KW-0812">Transmembrane</keyword>
<name>A0A0A9GAM7_ARUDO</name>
<feature type="transmembrane region" description="Helical" evidence="1">
    <location>
        <begin position="31"/>
        <end position="53"/>
    </location>
</feature>
<reference evidence="2" key="2">
    <citation type="journal article" date="2015" name="Data Brief">
        <title>Shoot transcriptome of the giant reed, Arundo donax.</title>
        <authorList>
            <person name="Barrero R.A."/>
            <person name="Guerrero F.D."/>
            <person name="Moolhuijzen P."/>
            <person name="Goolsby J.A."/>
            <person name="Tidwell J."/>
            <person name="Bellgard S.E."/>
            <person name="Bellgard M.I."/>
        </authorList>
    </citation>
    <scope>NUCLEOTIDE SEQUENCE</scope>
    <source>
        <tissue evidence="2">Shoot tissue taken approximately 20 cm above the soil surface</tissue>
    </source>
</reference>
<protein>
    <submittedName>
        <fullName evidence="2">Uncharacterized protein</fullName>
    </submittedName>
</protein>
<organism evidence="2">
    <name type="scientific">Arundo donax</name>
    <name type="common">Giant reed</name>
    <name type="synonym">Donax arundinaceus</name>
    <dbReference type="NCBI Taxonomy" id="35708"/>
    <lineage>
        <taxon>Eukaryota</taxon>
        <taxon>Viridiplantae</taxon>
        <taxon>Streptophyta</taxon>
        <taxon>Embryophyta</taxon>
        <taxon>Tracheophyta</taxon>
        <taxon>Spermatophyta</taxon>
        <taxon>Magnoliopsida</taxon>
        <taxon>Liliopsida</taxon>
        <taxon>Poales</taxon>
        <taxon>Poaceae</taxon>
        <taxon>PACMAD clade</taxon>
        <taxon>Arundinoideae</taxon>
        <taxon>Arundineae</taxon>
        <taxon>Arundo</taxon>
    </lineage>
</organism>
<evidence type="ECO:0000256" key="1">
    <source>
        <dbReference type="SAM" id="Phobius"/>
    </source>
</evidence>
<keyword evidence="1" id="KW-0472">Membrane</keyword>
<accession>A0A0A9GAM7</accession>
<reference evidence="2" key="1">
    <citation type="submission" date="2014-09" db="EMBL/GenBank/DDBJ databases">
        <authorList>
            <person name="Magalhaes I.L.F."/>
            <person name="Oliveira U."/>
            <person name="Santos F.R."/>
            <person name="Vidigal T.H.D.A."/>
            <person name="Brescovit A.D."/>
            <person name="Santos A.J."/>
        </authorList>
    </citation>
    <scope>NUCLEOTIDE SEQUENCE</scope>
    <source>
        <tissue evidence="2">Shoot tissue taken approximately 20 cm above the soil surface</tissue>
    </source>
</reference>
<keyword evidence="1" id="KW-1133">Transmembrane helix</keyword>
<sequence length="55" mass="6206">MLSDSKWRQLQQDSNKSVSSSAQLIFGHSFVGVYMVSVSFYLTWALFLLFVLVGS</sequence>
<dbReference type="EMBL" id="GBRH01180148">
    <property type="protein sequence ID" value="JAE17748.1"/>
    <property type="molecule type" value="Transcribed_RNA"/>
</dbReference>
<evidence type="ECO:0000313" key="2">
    <source>
        <dbReference type="EMBL" id="JAE17748.1"/>
    </source>
</evidence>
<dbReference type="AlphaFoldDB" id="A0A0A9GAM7"/>
<proteinExistence type="predicted"/>